<dbReference type="Gene3D" id="3.40.30.10">
    <property type="entry name" value="Glutaredoxin"/>
    <property type="match status" value="1"/>
</dbReference>
<keyword evidence="3 7" id="KW-0479">Metal-binding</keyword>
<dbReference type="OrthoDB" id="415696at2759"/>
<dbReference type="PANTHER" id="PTHR10293">
    <property type="entry name" value="GLUTAREDOXIN FAMILY MEMBER"/>
    <property type="match status" value="1"/>
</dbReference>
<evidence type="ECO:0000256" key="1">
    <source>
        <dbReference type="ARBA" id="ARBA00009630"/>
    </source>
</evidence>
<dbReference type="Pfam" id="PF00462">
    <property type="entry name" value="Glutaredoxin"/>
    <property type="match status" value="1"/>
</dbReference>
<feature type="non-terminal residue" evidence="9">
    <location>
        <position position="87"/>
    </location>
</feature>
<dbReference type="SUPFAM" id="SSF52833">
    <property type="entry name" value="Thioredoxin-like"/>
    <property type="match status" value="1"/>
</dbReference>
<keyword evidence="2 7" id="KW-0001">2Fe-2S</keyword>
<accession>A0A087TNX9</accession>
<dbReference type="GO" id="GO:0005634">
    <property type="term" value="C:nucleus"/>
    <property type="evidence" value="ECO:0007669"/>
    <property type="project" value="TreeGrafter"/>
</dbReference>
<name>A0A087TNX9_STEMI</name>
<organism evidence="9 10">
    <name type="scientific">Stegodyphus mimosarum</name>
    <name type="common">African social velvet spider</name>
    <dbReference type="NCBI Taxonomy" id="407821"/>
    <lineage>
        <taxon>Eukaryota</taxon>
        <taxon>Metazoa</taxon>
        <taxon>Ecdysozoa</taxon>
        <taxon>Arthropoda</taxon>
        <taxon>Chelicerata</taxon>
        <taxon>Arachnida</taxon>
        <taxon>Araneae</taxon>
        <taxon>Araneomorphae</taxon>
        <taxon>Entelegynae</taxon>
        <taxon>Eresoidea</taxon>
        <taxon>Eresidae</taxon>
        <taxon>Stegodyphus</taxon>
    </lineage>
</organism>
<feature type="binding site" evidence="7">
    <location>
        <position position="10"/>
    </location>
    <ligand>
        <name>[2Fe-2S] cluster</name>
        <dbReference type="ChEBI" id="CHEBI:190135"/>
        <note>ligand shared between dimeric partners</note>
    </ligand>
</feature>
<dbReference type="InterPro" id="IPR036249">
    <property type="entry name" value="Thioredoxin-like_sf"/>
</dbReference>
<feature type="domain" description="Glutaredoxin" evidence="8">
    <location>
        <begin position="7"/>
        <end position="61"/>
    </location>
</feature>
<dbReference type="GO" id="GO:0005829">
    <property type="term" value="C:cytosol"/>
    <property type="evidence" value="ECO:0007669"/>
    <property type="project" value="TreeGrafter"/>
</dbReference>
<dbReference type="GO" id="GO:0046872">
    <property type="term" value="F:metal ion binding"/>
    <property type="evidence" value="ECO:0007669"/>
    <property type="project" value="UniProtKB-KW"/>
</dbReference>
<dbReference type="InterPro" id="IPR002109">
    <property type="entry name" value="Glutaredoxin"/>
</dbReference>
<dbReference type="STRING" id="407821.A0A087TNX9"/>
<evidence type="ECO:0000256" key="2">
    <source>
        <dbReference type="ARBA" id="ARBA00022714"/>
    </source>
</evidence>
<dbReference type="GO" id="GO:0051537">
    <property type="term" value="F:2 iron, 2 sulfur cluster binding"/>
    <property type="evidence" value="ECO:0007669"/>
    <property type="project" value="UniProtKB-KW"/>
</dbReference>
<evidence type="ECO:0000256" key="5">
    <source>
        <dbReference type="ARBA" id="ARBA00023014"/>
    </source>
</evidence>
<evidence type="ECO:0000256" key="6">
    <source>
        <dbReference type="ARBA" id="ARBA00023284"/>
    </source>
</evidence>
<evidence type="ECO:0000256" key="7">
    <source>
        <dbReference type="PIRSR" id="PIRSR005894-2"/>
    </source>
</evidence>
<dbReference type="OMA" id="DPFIREG"/>
<dbReference type="EMBL" id="KK116103">
    <property type="protein sequence ID" value="KFM66818.1"/>
    <property type="molecule type" value="Genomic_DNA"/>
</dbReference>
<keyword evidence="5 7" id="KW-0411">Iron-sulfur</keyword>
<evidence type="ECO:0000259" key="8">
    <source>
        <dbReference type="Pfam" id="PF00462"/>
    </source>
</evidence>
<dbReference type="GO" id="GO:0015036">
    <property type="term" value="F:disulfide oxidoreductase activity"/>
    <property type="evidence" value="ECO:0007669"/>
    <property type="project" value="InterPro"/>
</dbReference>
<dbReference type="InterPro" id="IPR014434">
    <property type="entry name" value="Monothiol_GRX"/>
</dbReference>
<evidence type="ECO:0000313" key="9">
    <source>
        <dbReference type="EMBL" id="KFM66818.1"/>
    </source>
</evidence>
<dbReference type="PANTHER" id="PTHR10293:SF73">
    <property type="entry name" value="GLUTAREDOXIN-3"/>
    <property type="match status" value="1"/>
</dbReference>
<evidence type="ECO:0000256" key="4">
    <source>
        <dbReference type="ARBA" id="ARBA00023004"/>
    </source>
</evidence>
<sequence>MKGSPSVPRCGFSKQVIALLDSHNAKYETFDILEDFDVREGLKKFSNWPTYPQLYINGELIGGLDILKELSLSGELDTLLSDAKSGH</sequence>
<dbReference type="CDD" id="cd03028">
    <property type="entry name" value="GRX_PICOT_like"/>
    <property type="match status" value="1"/>
</dbReference>
<gene>
    <name evidence="9" type="ORF">X975_03488</name>
</gene>
<evidence type="ECO:0000313" key="10">
    <source>
        <dbReference type="Proteomes" id="UP000054359"/>
    </source>
</evidence>
<dbReference type="Proteomes" id="UP000054359">
    <property type="component" value="Unassembled WGS sequence"/>
</dbReference>
<dbReference type="InterPro" id="IPR004480">
    <property type="entry name" value="Monothiol_GRX-rel"/>
</dbReference>
<keyword evidence="10" id="KW-1185">Reference proteome</keyword>
<reference evidence="9 10" key="1">
    <citation type="submission" date="2013-11" db="EMBL/GenBank/DDBJ databases">
        <title>Genome sequencing of Stegodyphus mimosarum.</title>
        <authorList>
            <person name="Bechsgaard J."/>
        </authorList>
    </citation>
    <scope>NUCLEOTIDE SEQUENCE [LARGE SCALE GENOMIC DNA]</scope>
</reference>
<protein>
    <submittedName>
        <fullName evidence="9">Glutaredoxin-3</fullName>
    </submittedName>
</protein>
<dbReference type="FunFam" id="3.40.30.10:FF:000012">
    <property type="entry name" value="Monothiol glutaredoxin"/>
    <property type="match status" value="1"/>
</dbReference>
<dbReference type="PROSITE" id="PS51354">
    <property type="entry name" value="GLUTAREDOXIN_2"/>
    <property type="match status" value="1"/>
</dbReference>
<dbReference type="GO" id="GO:0006879">
    <property type="term" value="P:intracellular iron ion homeostasis"/>
    <property type="evidence" value="ECO:0007669"/>
    <property type="project" value="TreeGrafter"/>
</dbReference>
<comment type="similarity">
    <text evidence="1">Belongs to the glutaredoxin family. Monothiol subfamily.</text>
</comment>
<evidence type="ECO:0000256" key="3">
    <source>
        <dbReference type="ARBA" id="ARBA00022723"/>
    </source>
</evidence>
<dbReference type="AlphaFoldDB" id="A0A087TNX9"/>
<dbReference type="PIRSF" id="PIRSF005894">
    <property type="entry name" value="Monothiol_GRX"/>
    <property type="match status" value="1"/>
</dbReference>
<keyword evidence="6" id="KW-0676">Redox-active center</keyword>
<dbReference type="InterPro" id="IPR033658">
    <property type="entry name" value="GRX_PICOT-like"/>
</dbReference>
<proteinExistence type="inferred from homology"/>
<keyword evidence="4 7" id="KW-0408">Iron</keyword>